<keyword evidence="2 7" id="KW-0597">Phosphoprotein</keyword>
<dbReference type="PROSITE" id="PS50110">
    <property type="entry name" value="RESPONSE_REGULATORY"/>
    <property type="match status" value="1"/>
</dbReference>
<evidence type="ECO:0000313" key="11">
    <source>
        <dbReference type="EMBL" id="AQS57476.1"/>
    </source>
</evidence>
<evidence type="ECO:0000256" key="3">
    <source>
        <dbReference type="ARBA" id="ARBA00023012"/>
    </source>
</evidence>
<dbReference type="GO" id="GO:0005829">
    <property type="term" value="C:cytosol"/>
    <property type="evidence" value="ECO:0007669"/>
    <property type="project" value="TreeGrafter"/>
</dbReference>
<dbReference type="PROSITE" id="PS51755">
    <property type="entry name" value="OMPR_PHOB"/>
    <property type="match status" value="1"/>
</dbReference>
<dbReference type="RefSeq" id="WP_077721318.1">
    <property type="nucleotide sequence ID" value="NZ_CP019699.1"/>
</dbReference>
<evidence type="ECO:0000256" key="6">
    <source>
        <dbReference type="ARBA" id="ARBA00023163"/>
    </source>
</evidence>
<dbReference type="SUPFAM" id="SSF52172">
    <property type="entry name" value="CheY-like"/>
    <property type="match status" value="1"/>
</dbReference>
<feature type="DNA-binding region" description="OmpR/PhoB-type" evidence="8">
    <location>
        <begin position="125"/>
        <end position="224"/>
    </location>
</feature>
<dbReference type="AlphaFoldDB" id="A0A1U9KBT6"/>
<evidence type="ECO:0000256" key="8">
    <source>
        <dbReference type="PROSITE-ProRule" id="PRU01091"/>
    </source>
</evidence>
<dbReference type="KEGG" id="ntr:B0W44_09125"/>
<organism evidence="11 12">
    <name type="scientific">Novibacillus thermophilus</name>
    <dbReference type="NCBI Taxonomy" id="1471761"/>
    <lineage>
        <taxon>Bacteria</taxon>
        <taxon>Bacillati</taxon>
        <taxon>Bacillota</taxon>
        <taxon>Bacilli</taxon>
        <taxon>Bacillales</taxon>
        <taxon>Thermoactinomycetaceae</taxon>
        <taxon>Novibacillus</taxon>
    </lineage>
</organism>
<evidence type="ECO:0000313" key="12">
    <source>
        <dbReference type="Proteomes" id="UP000188603"/>
    </source>
</evidence>
<evidence type="ECO:0000256" key="7">
    <source>
        <dbReference type="PROSITE-ProRule" id="PRU00169"/>
    </source>
</evidence>
<keyword evidence="4" id="KW-0805">Transcription regulation</keyword>
<dbReference type="PANTHER" id="PTHR48111">
    <property type="entry name" value="REGULATOR OF RPOS"/>
    <property type="match status" value="1"/>
</dbReference>
<name>A0A1U9KBT6_9BACL</name>
<sequence>MQAHILVIEDDQHIQEMLKYTLESETYRVSSAFSGREGMDLFEQMTPDLVLLDIMLPDLDGWEVLERIRLRGSTPVIMLTAKGEVEDKIKGLNLGSDDYITKPFSPGELLARIRAVLRRVEPESKKVMSWPNLTIHRDERLVKAKGQPVTLTRKEFDLLLYLATHKGQVISREHLLSKIWDYAYLGDTRTVDTHVKRLREKLESRTAPYRYIRTVWGSGYTFEVMRDEEV</sequence>
<feature type="domain" description="OmpR/PhoB-type" evidence="10">
    <location>
        <begin position="125"/>
        <end position="224"/>
    </location>
</feature>
<dbReference type="OrthoDB" id="9790442at2"/>
<dbReference type="Pfam" id="PF00486">
    <property type="entry name" value="Trans_reg_C"/>
    <property type="match status" value="1"/>
</dbReference>
<dbReference type="InterPro" id="IPR011006">
    <property type="entry name" value="CheY-like_superfamily"/>
</dbReference>
<dbReference type="EMBL" id="CP019699">
    <property type="protein sequence ID" value="AQS57476.1"/>
    <property type="molecule type" value="Genomic_DNA"/>
</dbReference>
<dbReference type="InterPro" id="IPR001789">
    <property type="entry name" value="Sig_transdc_resp-reg_receiver"/>
</dbReference>
<dbReference type="Gene3D" id="1.10.10.10">
    <property type="entry name" value="Winged helix-like DNA-binding domain superfamily/Winged helix DNA-binding domain"/>
    <property type="match status" value="1"/>
</dbReference>
<dbReference type="CDD" id="cd00383">
    <property type="entry name" value="trans_reg_C"/>
    <property type="match status" value="1"/>
</dbReference>
<evidence type="ECO:0000256" key="2">
    <source>
        <dbReference type="ARBA" id="ARBA00022553"/>
    </source>
</evidence>
<evidence type="ECO:0000256" key="1">
    <source>
        <dbReference type="ARBA" id="ARBA00004496"/>
    </source>
</evidence>
<dbReference type="CDD" id="cd17574">
    <property type="entry name" value="REC_OmpR"/>
    <property type="match status" value="1"/>
</dbReference>
<dbReference type="InterPro" id="IPR036388">
    <property type="entry name" value="WH-like_DNA-bd_sf"/>
</dbReference>
<comment type="subcellular location">
    <subcellularLocation>
        <location evidence="1">Cytoplasm</location>
    </subcellularLocation>
</comment>
<reference evidence="11 12" key="1">
    <citation type="journal article" date="2015" name="Int. J. Syst. Evol. Microbiol.">
        <title>Novibacillus thermophilus gen. nov., sp. nov., a Gram-staining-negative and moderately thermophilic member of the family Thermoactinomycetaceae.</title>
        <authorList>
            <person name="Yang G."/>
            <person name="Chen J."/>
            <person name="Zhou S."/>
        </authorList>
    </citation>
    <scope>NUCLEOTIDE SEQUENCE [LARGE SCALE GENOMIC DNA]</scope>
    <source>
        <strain evidence="11 12">SG-1</strain>
    </source>
</reference>
<dbReference type="GO" id="GO:0032993">
    <property type="term" value="C:protein-DNA complex"/>
    <property type="evidence" value="ECO:0007669"/>
    <property type="project" value="TreeGrafter"/>
</dbReference>
<evidence type="ECO:0000259" key="9">
    <source>
        <dbReference type="PROSITE" id="PS50110"/>
    </source>
</evidence>
<dbReference type="Gene3D" id="6.10.250.690">
    <property type="match status" value="1"/>
</dbReference>
<dbReference type="Gene3D" id="3.40.50.2300">
    <property type="match status" value="1"/>
</dbReference>
<feature type="domain" description="Response regulatory" evidence="9">
    <location>
        <begin position="4"/>
        <end position="117"/>
    </location>
</feature>
<dbReference type="FunFam" id="3.40.50.2300:FF:000001">
    <property type="entry name" value="DNA-binding response regulator PhoB"/>
    <property type="match status" value="1"/>
</dbReference>
<dbReference type="FunFam" id="1.10.10.10:FF:000018">
    <property type="entry name" value="DNA-binding response regulator ResD"/>
    <property type="match status" value="1"/>
</dbReference>
<dbReference type="PANTHER" id="PTHR48111:SF1">
    <property type="entry name" value="TWO-COMPONENT RESPONSE REGULATOR ORR33"/>
    <property type="match status" value="1"/>
</dbReference>
<dbReference type="SMART" id="SM00862">
    <property type="entry name" value="Trans_reg_C"/>
    <property type="match status" value="1"/>
</dbReference>
<evidence type="ECO:0000259" key="10">
    <source>
        <dbReference type="PROSITE" id="PS51755"/>
    </source>
</evidence>
<dbReference type="InterPro" id="IPR001867">
    <property type="entry name" value="OmpR/PhoB-type_DNA-bd"/>
</dbReference>
<dbReference type="Pfam" id="PF00072">
    <property type="entry name" value="Response_reg"/>
    <property type="match status" value="1"/>
</dbReference>
<dbReference type="GO" id="GO:0000156">
    <property type="term" value="F:phosphorelay response regulator activity"/>
    <property type="evidence" value="ECO:0007669"/>
    <property type="project" value="TreeGrafter"/>
</dbReference>
<protein>
    <submittedName>
        <fullName evidence="11">DNA-binding response regulator</fullName>
    </submittedName>
</protein>
<keyword evidence="6" id="KW-0804">Transcription</keyword>
<evidence type="ECO:0000256" key="4">
    <source>
        <dbReference type="ARBA" id="ARBA00023015"/>
    </source>
</evidence>
<evidence type="ECO:0000256" key="5">
    <source>
        <dbReference type="ARBA" id="ARBA00023125"/>
    </source>
</evidence>
<keyword evidence="12" id="KW-1185">Reference proteome</keyword>
<keyword evidence="5 8" id="KW-0238">DNA-binding</keyword>
<dbReference type="Proteomes" id="UP000188603">
    <property type="component" value="Chromosome"/>
</dbReference>
<dbReference type="STRING" id="1471761.B0W44_09125"/>
<feature type="modified residue" description="4-aspartylphosphate" evidence="7">
    <location>
        <position position="53"/>
    </location>
</feature>
<keyword evidence="3" id="KW-0902">Two-component regulatory system</keyword>
<accession>A0A1U9KBT6</accession>
<gene>
    <name evidence="11" type="ORF">B0W44_09125</name>
</gene>
<dbReference type="GO" id="GO:0000976">
    <property type="term" value="F:transcription cis-regulatory region binding"/>
    <property type="evidence" value="ECO:0007669"/>
    <property type="project" value="TreeGrafter"/>
</dbReference>
<dbReference type="SMART" id="SM00448">
    <property type="entry name" value="REC"/>
    <property type="match status" value="1"/>
</dbReference>
<proteinExistence type="predicted"/>
<dbReference type="InterPro" id="IPR039420">
    <property type="entry name" value="WalR-like"/>
</dbReference>
<dbReference type="GO" id="GO:0006355">
    <property type="term" value="P:regulation of DNA-templated transcription"/>
    <property type="evidence" value="ECO:0007669"/>
    <property type="project" value="InterPro"/>
</dbReference>